<proteinExistence type="predicted"/>
<feature type="coiled-coil region" evidence="1">
    <location>
        <begin position="11"/>
        <end position="38"/>
    </location>
</feature>
<keyword evidence="1" id="KW-0175">Coiled coil</keyword>
<dbReference type="AlphaFoldDB" id="A0A1X6MTX6"/>
<dbReference type="GeneID" id="36322756"/>
<evidence type="ECO:0000256" key="1">
    <source>
        <dbReference type="SAM" id="Coils"/>
    </source>
</evidence>
<reference evidence="2 3" key="1">
    <citation type="submission" date="2017-04" db="EMBL/GenBank/DDBJ databases">
        <title>Genome Sequence of the Model Brown-Rot Fungus Postia placenta SB12.</title>
        <authorList>
            <consortium name="DOE Joint Genome Institute"/>
            <person name="Gaskell J."/>
            <person name="Kersten P."/>
            <person name="Larrondo L.F."/>
            <person name="Canessa P."/>
            <person name="Martinez D."/>
            <person name="Hibbett D."/>
            <person name="Schmoll M."/>
            <person name="Kubicek C.P."/>
            <person name="Martinez A.T."/>
            <person name="Yadav J."/>
            <person name="Master E."/>
            <person name="Magnuson J.K."/>
            <person name="James T."/>
            <person name="Yaver D."/>
            <person name="Berka R."/>
            <person name="Labutti K."/>
            <person name="Lipzen A."/>
            <person name="Aerts A."/>
            <person name="Barry K."/>
            <person name="Henrissat B."/>
            <person name="Blanchette R."/>
            <person name="Grigoriev I."/>
            <person name="Cullen D."/>
        </authorList>
    </citation>
    <scope>NUCLEOTIDE SEQUENCE [LARGE SCALE GENOMIC DNA]</scope>
    <source>
        <strain evidence="2 3">MAD-698-R-SB12</strain>
    </source>
</reference>
<dbReference type="EMBL" id="KZ110601">
    <property type="protein sequence ID" value="OSX59825.1"/>
    <property type="molecule type" value="Genomic_DNA"/>
</dbReference>
<name>A0A1X6MTX6_9APHY</name>
<gene>
    <name evidence="2" type="ORF">POSPLADRAFT_1040799</name>
</gene>
<dbReference type="RefSeq" id="XP_024336619.1">
    <property type="nucleotide sequence ID" value="XM_024477806.1"/>
</dbReference>
<evidence type="ECO:0000313" key="3">
    <source>
        <dbReference type="Proteomes" id="UP000194127"/>
    </source>
</evidence>
<evidence type="ECO:0000313" key="2">
    <source>
        <dbReference type="EMBL" id="OSX59825.1"/>
    </source>
</evidence>
<keyword evidence="3" id="KW-1185">Reference proteome</keyword>
<protein>
    <submittedName>
        <fullName evidence="2">Uncharacterized protein</fullName>
    </submittedName>
</protein>
<sequence>MSTELQLEAVLSKIQNSLTDISKRLDAIESQNKTIKDESTTQTRRLDEIERTIKDESATQANRIDVLEKNIKEDAMMQHAHGISELTKVAHEAGEEVDRKNAGRWNDLKDKLDHWANQVVAYSKDVNNLRNTFKSCECPGSPAKAKHDSISQTCDAEGLSVGTFNSLHSIATLVQIVL</sequence>
<organism evidence="2 3">
    <name type="scientific">Postia placenta MAD-698-R-SB12</name>
    <dbReference type="NCBI Taxonomy" id="670580"/>
    <lineage>
        <taxon>Eukaryota</taxon>
        <taxon>Fungi</taxon>
        <taxon>Dikarya</taxon>
        <taxon>Basidiomycota</taxon>
        <taxon>Agaricomycotina</taxon>
        <taxon>Agaricomycetes</taxon>
        <taxon>Polyporales</taxon>
        <taxon>Adustoporiaceae</taxon>
        <taxon>Rhodonia</taxon>
    </lineage>
</organism>
<accession>A0A1X6MTX6</accession>
<dbReference type="Proteomes" id="UP000194127">
    <property type="component" value="Unassembled WGS sequence"/>
</dbReference>